<dbReference type="KEGG" id="sace:GIY23_01860"/>
<dbReference type="EMBL" id="CP045929">
    <property type="protein sequence ID" value="QGK68466.1"/>
    <property type="molecule type" value="Genomic_DNA"/>
</dbReference>
<organism evidence="1 2">
    <name type="scientific">Allosaccharopolyspora coralli</name>
    <dbReference type="NCBI Taxonomy" id="2665642"/>
    <lineage>
        <taxon>Bacteria</taxon>
        <taxon>Bacillati</taxon>
        <taxon>Actinomycetota</taxon>
        <taxon>Actinomycetes</taxon>
        <taxon>Pseudonocardiales</taxon>
        <taxon>Pseudonocardiaceae</taxon>
        <taxon>Allosaccharopolyspora</taxon>
    </lineage>
</organism>
<dbReference type="Pfam" id="PF14042">
    <property type="entry name" value="DUF4247"/>
    <property type="match status" value="1"/>
</dbReference>
<dbReference type="InterPro" id="IPR025341">
    <property type="entry name" value="DUF4247"/>
</dbReference>
<sequence length="143" mass="15565">MKPKFWFVIAAVCAGLALLLGLITVFSTGTGPAAYVDTHYTRASSLDLDRQDRAYTSPRPPSTVAREITDRWQPISQATDASGVYLRYSDDAVVVQPREQGSVIHVMDADRAYNRYHGVVAGFWAWTGPSGDSFRGRGPGAGK</sequence>
<dbReference type="AlphaFoldDB" id="A0A5Q3Q4P2"/>
<dbReference type="RefSeq" id="WP_154075075.1">
    <property type="nucleotide sequence ID" value="NZ_CP045929.1"/>
</dbReference>
<proteinExistence type="predicted"/>
<keyword evidence="2" id="KW-1185">Reference proteome</keyword>
<evidence type="ECO:0000313" key="1">
    <source>
        <dbReference type="EMBL" id="QGK68466.1"/>
    </source>
</evidence>
<dbReference type="Proteomes" id="UP000371041">
    <property type="component" value="Chromosome"/>
</dbReference>
<protein>
    <submittedName>
        <fullName evidence="1">DUF4247 domain-containing protein</fullName>
    </submittedName>
</protein>
<evidence type="ECO:0000313" key="2">
    <source>
        <dbReference type="Proteomes" id="UP000371041"/>
    </source>
</evidence>
<gene>
    <name evidence="1" type="ORF">GIY23_01860</name>
</gene>
<name>A0A5Q3Q4P2_9PSEU</name>
<accession>A0A5Q3Q4P2</accession>
<reference evidence="2" key="1">
    <citation type="submission" date="2019-11" db="EMBL/GenBank/DDBJ databases">
        <title>The complete genome sequence of Saccharopolyspora sp. E2A.</title>
        <authorList>
            <person name="Zhang G."/>
        </authorList>
    </citation>
    <scope>NUCLEOTIDE SEQUENCE [LARGE SCALE GENOMIC DNA]</scope>
    <source>
        <strain evidence="2">E2A</strain>
    </source>
</reference>